<dbReference type="KEGG" id="pbr:PB2503_01652"/>
<dbReference type="Proteomes" id="UP000001302">
    <property type="component" value="Chromosome"/>
</dbReference>
<dbReference type="AlphaFoldDB" id="E0TBN4"/>
<dbReference type="Pfam" id="PF04932">
    <property type="entry name" value="Wzy_C"/>
    <property type="match status" value="1"/>
</dbReference>
<feature type="transmembrane region" description="Helical" evidence="5">
    <location>
        <begin position="310"/>
        <end position="331"/>
    </location>
</feature>
<feature type="transmembrane region" description="Helical" evidence="5">
    <location>
        <begin position="186"/>
        <end position="202"/>
    </location>
</feature>
<feature type="transmembrane region" description="Helical" evidence="5">
    <location>
        <begin position="137"/>
        <end position="157"/>
    </location>
</feature>
<reference evidence="7 8" key="2">
    <citation type="journal article" date="2011" name="J. Bacteriol.">
        <title>Complete genome sequence of strain HTCC2503T of Parvularcula bermudensis, the type species of the order "Parvularculales" in the class Alphaproteobacteria.</title>
        <authorList>
            <person name="Oh H.M."/>
            <person name="Kang I."/>
            <person name="Vergin K.L."/>
            <person name="Kang D."/>
            <person name="Rhee K.H."/>
            <person name="Giovannoni S.J."/>
            <person name="Cho J.C."/>
        </authorList>
    </citation>
    <scope>NUCLEOTIDE SEQUENCE [LARGE SCALE GENOMIC DNA]</scope>
    <source>
        <strain evidence="8">ATCC BAA-594 / HTCC2503 / KCTC 12087</strain>
    </source>
</reference>
<evidence type="ECO:0000256" key="3">
    <source>
        <dbReference type="ARBA" id="ARBA00022989"/>
    </source>
</evidence>
<evidence type="ECO:0000256" key="4">
    <source>
        <dbReference type="ARBA" id="ARBA00023136"/>
    </source>
</evidence>
<accession>E0TBN4</accession>
<evidence type="ECO:0000256" key="5">
    <source>
        <dbReference type="SAM" id="Phobius"/>
    </source>
</evidence>
<feature type="transmembrane region" description="Helical" evidence="5">
    <location>
        <begin position="343"/>
        <end position="360"/>
    </location>
</feature>
<organism evidence="7 8">
    <name type="scientific">Parvularcula bermudensis (strain ATCC BAA-594 / HTCC2503 / KCTC 12087)</name>
    <dbReference type="NCBI Taxonomy" id="314260"/>
    <lineage>
        <taxon>Bacteria</taxon>
        <taxon>Pseudomonadati</taxon>
        <taxon>Pseudomonadota</taxon>
        <taxon>Alphaproteobacteria</taxon>
        <taxon>Parvularculales</taxon>
        <taxon>Parvularculaceae</taxon>
        <taxon>Parvularcula</taxon>
    </lineage>
</organism>
<feature type="transmembrane region" description="Helical" evidence="5">
    <location>
        <begin position="94"/>
        <end position="117"/>
    </location>
</feature>
<feature type="transmembrane region" description="Helical" evidence="5">
    <location>
        <begin position="68"/>
        <end position="87"/>
    </location>
</feature>
<evidence type="ECO:0000313" key="7">
    <source>
        <dbReference type="EMBL" id="ADM08409.1"/>
    </source>
</evidence>
<evidence type="ECO:0000256" key="1">
    <source>
        <dbReference type="ARBA" id="ARBA00004141"/>
    </source>
</evidence>
<comment type="subcellular location">
    <subcellularLocation>
        <location evidence="1">Membrane</location>
        <topology evidence="1">Multi-pass membrane protein</topology>
    </subcellularLocation>
</comment>
<dbReference type="PANTHER" id="PTHR37422">
    <property type="entry name" value="TEICHURONIC ACID BIOSYNTHESIS PROTEIN TUAE"/>
    <property type="match status" value="1"/>
</dbReference>
<gene>
    <name evidence="7" type="ordered locus">PB2503_01652</name>
</gene>
<keyword evidence="2 5" id="KW-0812">Transmembrane</keyword>
<protein>
    <recommendedName>
        <fullName evidence="6">O-antigen ligase-related domain-containing protein</fullName>
    </recommendedName>
</protein>
<dbReference type="InterPro" id="IPR007016">
    <property type="entry name" value="O-antigen_ligase-rel_domated"/>
</dbReference>
<dbReference type="HOGENOM" id="CLU_039809_0_0_5"/>
<keyword evidence="4 5" id="KW-0472">Membrane</keyword>
<sequence length="394" mass="42029">MMMAAFIILPLNMPMMQPVRAPFTLLLLAYLAFIGRPLLAAAWRHRWVYILPALAAASAIWADSASAALRHGILMTVMVTVALAAAIRLDIRQLAIAVLFSQGALALGSLMSMETMWVGGAHGAEAVVGLFPAKNVLGKRMLLVVLAAVAVMVGAGYRPVFKPIALGLSGIALFLIVQSLSASSIILLALAVPLGVGLAVVWRPATAIRGARPVIVSGVFLLLALGATFAIIGLRIDPLADLLGLFGKDATLTGRTVLWEAARQVIADHPLLGVGAGNFWAADNDQALILAKQFYKPDHQFSFHNAYFEIAVHLGAVGVLVFLGVFLRGVWTIGQTWWRTQGRADVFPVILGAVIAIRTLTEAEMFDALLLAPLLFWAVVLLSEEERGRAAATH</sequence>
<feature type="transmembrane region" description="Helical" evidence="5">
    <location>
        <begin position="366"/>
        <end position="383"/>
    </location>
</feature>
<reference evidence="8" key="1">
    <citation type="submission" date="2010-08" db="EMBL/GenBank/DDBJ databases">
        <title>Genome sequence of Parvularcula bermudensis HTCC2503.</title>
        <authorList>
            <person name="Kang D.-M."/>
            <person name="Oh H.-M."/>
            <person name="Cho J.-C."/>
        </authorList>
    </citation>
    <scope>NUCLEOTIDE SEQUENCE [LARGE SCALE GENOMIC DNA]</scope>
    <source>
        <strain evidence="8">ATCC BAA-594 / HTCC2503 / KCTC 12087</strain>
    </source>
</reference>
<dbReference type="STRING" id="314260.PB2503_01652"/>
<proteinExistence type="predicted"/>
<dbReference type="InterPro" id="IPR051533">
    <property type="entry name" value="WaaL-like"/>
</dbReference>
<feature type="transmembrane region" description="Helical" evidence="5">
    <location>
        <begin position="214"/>
        <end position="236"/>
    </location>
</feature>
<dbReference type="eggNOG" id="COG3307">
    <property type="taxonomic scope" value="Bacteria"/>
</dbReference>
<evidence type="ECO:0000256" key="2">
    <source>
        <dbReference type="ARBA" id="ARBA00022692"/>
    </source>
</evidence>
<evidence type="ECO:0000259" key="6">
    <source>
        <dbReference type="Pfam" id="PF04932"/>
    </source>
</evidence>
<dbReference type="EMBL" id="CP002156">
    <property type="protein sequence ID" value="ADM08409.1"/>
    <property type="molecule type" value="Genomic_DNA"/>
</dbReference>
<feature type="transmembrane region" description="Helical" evidence="5">
    <location>
        <begin position="164"/>
        <end position="180"/>
    </location>
</feature>
<dbReference type="GO" id="GO:0016020">
    <property type="term" value="C:membrane"/>
    <property type="evidence" value="ECO:0007669"/>
    <property type="project" value="UniProtKB-SubCell"/>
</dbReference>
<keyword evidence="8" id="KW-1185">Reference proteome</keyword>
<name>E0TBN4_PARBH</name>
<evidence type="ECO:0000313" key="8">
    <source>
        <dbReference type="Proteomes" id="UP000001302"/>
    </source>
</evidence>
<feature type="domain" description="O-antigen ligase-related" evidence="6">
    <location>
        <begin position="171"/>
        <end position="323"/>
    </location>
</feature>
<keyword evidence="3 5" id="KW-1133">Transmembrane helix</keyword>
<dbReference type="PANTHER" id="PTHR37422:SF17">
    <property type="entry name" value="O-ANTIGEN LIGASE"/>
    <property type="match status" value="1"/>
</dbReference>